<evidence type="ECO:0000313" key="4">
    <source>
        <dbReference type="Proteomes" id="UP000217194"/>
    </source>
</evidence>
<proteinExistence type="predicted"/>
<dbReference type="PANTHER" id="PTHR11927:SF9">
    <property type="entry name" value="L-FUCOSYLTRANSFERASE"/>
    <property type="match status" value="1"/>
</dbReference>
<evidence type="ECO:0000256" key="2">
    <source>
        <dbReference type="ARBA" id="ARBA00022679"/>
    </source>
</evidence>
<dbReference type="EMBL" id="CP016778">
    <property type="protein sequence ID" value="ASY22059.1"/>
    <property type="molecule type" value="Genomic_DNA"/>
</dbReference>
<dbReference type="GO" id="GO:0005975">
    <property type="term" value="P:carbohydrate metabolic process"/>
    <property type="evidence" value="ECO:0007669"/>
    <property type="project" value="InterPro"/>
</dbReference>
<keyword evidence="1" id="KW-0328">Glycosyltransferase</keyword>
<sequence>MENRVILSGGLGNQIFQYVAGRVIFDQSQIILDYSLLNPRLLKNGLPEIADLMLSKNVTWECPKRSLLQRKLAELILKGSSIRADHSVRRRALIKIFPYFCLLVGHLFFKGSKILAPRGIGYSEISISRHKSHLLIGNFHSYSWFEKNPSQFRGELSLQIGLEGIEAFRLASRIERPLVVQMRFGDFLDIEELNVITRDYFANSLTLARSRSPNSKVWIFSNDFEKARDYLGEAYSDEFKEINPKGFTSAQILELLKLGTGYIISNSTFGWWGAYMTQTPHSLVCVPANWYATMITPRNLIPSSWERIPLGQRNDD</sequence>
<dbReference type="AlphaFoldDB" id="A0AAD0E682"/>
<dbReference type="GO" id="GO:0016020">
    <property type="term" value="C:membrane"/>
    <property type="evidence" value="ECO:0007669"/>
    <property type="project" value="InterPro"/>
</dbReference>
<dbReference type="InterPro" id="IPR002516">
    <property type="entry name" value="Glyco_trans_11"/>
</dbReference>
<name>A0AAD0E682_9ACTN</name>
<protein>
    <submittedName>
        <fullName evidence="3">Alpha-1,2-fucosyltransferase-like protein</fullName>
    </submittedName>
</protein>
<dbReference type="RefSeq" id="WP_095696678.1">
    <property type="nucleotide sequence ID" value="NZ_CP016778.1"/>
</dbReference>
<keyword evidence="2" id="KW-0808">Transferase</keyword>
<dbReference type="GO" id="GO:0008107">
    <property type="term" value="F:galactoside 2-alpha-L-fucosyltransferase activity"/>
    <property type="evidence" value="ECO:0007669"/>
    <property type="project" value="InterPro"/>
</dbReference>
<dbReference type="PANTHER" id="PTHR11927">
    <property type="entry name" value="GALACTOSIDE 2-L-FUCOSYLTRANSFERASE"/>
    <property type="match status" value="1"/>
</dbReference>
<organism evidence="3 4">
    <name type="scientific">Candidatus Planktophila versatilis</name>
    <dbReference type="NCBI Taxonomy" id="1884905"/>
    <lineage>
        <taxon>Bacteria</taxon>
        <taxon>Bacillati</taxon>
        <taxon>Actinomycetota</taxon>
        <taxon>Actinomycetes</taxon>
        <taxon>Candidatus Nanopelagicales</taxon>
        <taxon>Candidatus Nanopelagicaceae</taxon>
        <taxon>Candidatus Planktophila</taxon>
    </lineage>
</organism>
<evidence type="ECO:0000313" key="3">
    <source>
        <dbReference type="EMBL" id="ASY22059.1"/>
    </source>
</evidence>
<evidence type="ECO:0000256" key="1">
    <source>
        <dbReference type="ARBA" id="ARBA00022676"/>
    </source>
</evidence>
<reference evidence="3 4" key="1">
    <citation type="submission" date="2016-07" db="EMBL/GenBank/DDBJ databases">
        <title>High microdiversification within the ubiquitous acI lineage of Actinobacteria.</title>
        <authorList>
            <person name="Neuenschwander S.M."/>
            <person name="Salcher M."/>
            <person name="Ghai R."/>
            <person name="Pernthaler J."/>
        </authorList>
    </citation>
    <scope>NUCLEOTIDE SEQUENCE [LARGE SCALE GENOMIC DNA]</scope>
    <source>
        <strain evidence="3">MMS-IIB-76</strain>
    </source>
</reference>
<gene>
    <name evidence="3" type="ORF">A1sIIB76_00245</name>
</gene>
<dbReference type="Proteomes" id="UP000217194">
    <property type="component" value="Chromosome"/>
</dbReference>
<accession>A0AAD0E682</accession>
<dbReference type="Pfam" id="PF01531">
    <property type="entry name" value="Glyco_transf_11"/>
    <property type="match status" value="1"/>
</dbReference>